<feature type="domain" description="4Fe-4S ferredoxin-type" evidence="4">
    <location>
        <begin position="183"/>
        <end position="209"/>
    </location>
</feature>
<dbReference type="EMBL" id="JAHLOQ010000042">
    <property type="protein sequence ID" value="MBU5337191.1"/>
    <property type="molecule type" value="Genomic_DNA"/>
</dbReference>
<keyword evidence="3" id="KW-0411">Iron-sulfur</keyword>
<dbReference type="Proteomes" id="UP001196301">
    <property type="component" value="Unassembled WGS sequence"/>
</dbReference>
<comment type="caution">
    <text evidence="5">The sequence shown here is derived from an EMBL/GenBank/DDBJ whole genome shotgun (WGS) entry which is preliminary data.</text>
</comment>
<reference evidence="5 6" key="1">
    <citation type="submission" date="2021-06" db="EMBL/GenBank/DDBJ databases">
        <authorList>
            <person name="Sun Q."/>
            <person name="Li D."/>
        </authorList>
    </citation>
    <scope>NUCLEOTIDE SEQUENCE [LARGE SCALE GENOMIC DNA]</scope>
    <source>
        <strain evidence="5 6">N19</strain>
    </source>
</reference>
<dbReference type="InterPro" id="IPR017900">
    <property type="entry name" value="4Fe4S_Fe_S_CS"/>
</dbReference>
<name>A0ABS6DZB6_9FIRM</name>
<organism evidence="5 6">
    <name type="scientific">Intestinibacter bartlettii</name>
    <dbReference type="NCBI Taxonomy" id="261299"/>
    <lineage>
        <taxon>Bacteria</taxon>
        <taxon>Bacillati</taxon>
        <taxon>Bacillota</taxon>
        <taxon>Clostridia</taxon>
        <taxon>Peptostreptococcales</taxon>
        <taxon>Peptostreptococcaceae</taxon>
        <taxon>Intestinibacter</taxon>
    </lineage>
</organism>
<evidence type="ECO:0000256" key="2">
    <source>
        <dbReference type="ARBA" id="ARBA00023004"/>
    </source>
</evidence>
<keyword evidence="1" id="KW-0479">Metal-binding</keyword>
<keyword evidence="6" id="KW-1185">Reference proteome</keyword>
<dbReference type="PROSITE" id="PS51379">
    <property type="entry name" value="4FE4S_FER_2"/>
    <property type="match status" value="2"/>
</dbReference>
<evidence type="ECO:0000313" key="5">
    <source>
        <dbReference type="EMBL" id="MBU5337191.1"/>
    </source>
</evidence>
<evidence type="ECO:0000259" key="4">
    <source>
        <dbReference type="PROSITE" id="PS51379"/>
    </source>
</evidence>
<dbReference type="InterPro" id="IPR017896">
    <property type="entry name" value="4Fe4S_Fe-S-bd"/>
</dbReference>
<accession>A0ABS6DZB6</accession>
<evidence type="ECO:0000256" key="1">
    <source>
        <dbReference type="ARBA" id="ARBA00022723"/>
    </source>
</evidence>
<sequence>MKLNKISTLYFSPTNTTKTIVNTIASVFTNEITNYDITLDRSIKIDKFKENELLIVGFPVYGGRIPSLVVDVVKNLKANNSLCIPIVVYGNRDYEDSLLELSDYLQECGFKIVSAGAFIGEHSFGSEIAGGRPNSHDLDIAKNFGVKSMDKISNTNSIDELKNLNISGNYPYKEATPSNIYWGPETLDSCNDCGQCKDVCPVGIIDKENPKLITDIKKCLHCCACVKSCPQNAKVMTSEMYKKFKGFLISTCSQVQKQPELFI</sequence>
<proteinExistence type="predicted"/>
<gene>
    <name evidence="5" type="ORF">KQI20_12130</name>
</gene>
<feature type="domain" description="4Fe-4S ferredoxin-type" evidence="4">
    <location>
        <begin position="210"/>
        <end position="239"/>
    </location>
</feature>
<dbReference type="PROSITE" id="PS00198">
    <property type="entry name" value="4FE4S_FER_1"/>
    <property type="match status" value="1"/>
</dbReference>
<protein>
    <submittedName>
        <fullName evidence="5">4Fe-4S binding protein</fullName>
    </submittedName>
</protein>
<keyword evidence="2" id="KW-0408">Iron</keyword>
<dbReference type="Pfam" id="PF00037">
    <property type="entry name" value="Fer4"/>
    <property type="match status" value="1"/>
</dbReference>
<evidence type="ECO:0000256" key="3">
    <source>
        <dbReference type="ARBA" id="ARBA00023014"/>
    </source>
</evidence>
<evidence type="ECO:0000313" key="6">
    <source>
        <dbReference type="Proteomes" id="UP001196301"/>
    </source>
</evidence>
<dbReference type="RefSeq" id="WP_216571587.1">
    <property type="nucleotide sequence ID" value="NZ_JAHLOQ010000042.1"/>
</dbReference>